<evidence type="ECO:0000259" key="1">
    <source>
        <dbReference type="Pfam" id="PF13358"/>
    </source>
</evidence>
<proteinExistence type="predicted"/>
<dbReference type="Proteomes" id="UP000070257">
    <property type="component" value="Unassembled WGS sequence"/>
</dbReference>
<protein>
    <recommendedName>
        <fullName evidence="1">Tc1-like transposase DDE domain-containing protein</fullName>
    </recommendedName>
</protein>
<dbReference type="Pfam" id="PF13358">
    <property type="entry name" value="DDE_3"/>
    <property type="match status" value="1"/>
</dbReference>
<dbReference type="InterPro" id="IPR038717">
    <property type="entry name" value="Tc1-like_DDE_dom"/>
</dbReference>
<dbReference type="Gene3D" id="3.30.420.10">
    <property type="entry name" value="Ribonuclease H-like superfamily/Ribonuclease H"/>
    <property type="match status" value="1"/>
</dbReference>
<gene>
    <name evidence="2" type="ORF">AKJ39_00815</name>
</gene>
<comment type="caution">
    <text evidence="2">The sequence shown here is derived from an EMBL/GenBank/DDBJ whole genome shotgun (WGS) entry which is preliminary data.</text>
</comment>
<feature type="domain" description="Tc1-like transposase DDE" evidence="1">
    <location>
        <begin position="4"/>
        <end position="115"/>
    </location>
</feature>
<dbReference type="SUPFAM" id="SSF46966">
    <property type="entry name" value="Spectrin repeat"/>
    <property type="match status" value="1"/>
</dbReference>
<accession>A0A656YXV2</accession>
<organism evidence="2 3">
    <name type="scientific">candidate division MSBL1 archaeon SCGC-AAA259J03</name>
    <dbReference type="NCBI Taxonomy" id="1698269"/>
    <lineage>
        <taxon>Archaea</taxon>
        <taxon>Methanobacteriati</taxon>
        <taxon>Methanobacteriota</taxon>
        <taxon>candidate division MSBL1</taxon>
    </lineage>
</organism>
<name>A0A656YXV2_9EURY</name>
<keyword evidence="3" id="KW-1185">Reference proteome</keyword>
<sequence>MHWTWSPEGETPTLEHNYGYWRKVNAITGVTSDRRFYFQLKDRRAINGEDVRRFLEMLLRHIEEKIVVLWDNVAQHRARKVKELAKEHERLRIEPIPPYSPDFNPDEGIYNHVKNVELANYTPRTNSGLVDQVRSTLRLYKNRPRKVMHCWRQSKLPLDGMENMLNLPKAP</sequence>
<dbReference type="InterPro" id="IPR036397">
    <property type="entry name" value="RNaseH_sf"/>
</dbReference>
<dbReference type="EMBL" id="LHXT01000006">
    <property type="protein sequence ID" value="KXA98766.1"/>
    <property type="molecule type" value="Genomic_DNA"/>
</dbReference>
<evidence type="ECO:0000313" key="2">
    <source>
        <dbReference type="EMBL" id="KXA98766.1"/>
    </source>
</evidence>
<evidence type="ECO:0000313" key="3">
    <source>
        <dbReference type="Proteomes" id="UP000070257"/>
    </source>
</evidence>
<dbReference type="AlphaFoldDB" id="A0A656YXV2"/>
<dbReference type="GO" id="GO:0003676">
    <property type="term" value="F:nucleic acid binding"/>
    <property type="evidence" value="ECO:0007669"/>
    <property type="project" value="InterPro"/>
</dbReference>
<reference evidence="2 3" key="1">
    <citation type="journal article" date="2016" name="Sci. Rep.">
        <title>Metabolic traits of an uncultured archaeal lineage -MSBL1- from brine pools of the Red Sea.</title>
        <authorList>
            <person name="Mwirichia R."/>
            <person name="Alam I."/>
            <person name="Rashid M."/>
            <person name="Vinu M."/>
            <person name="Ba-Alawi W."/>
            <person name="Anthony Kamau A."/>
            <person name="Kamanda Ngugi D."/>
            <person name="Goker M."/>
            <person name="Klenk H.P."/>
            <person name="Bajic V."/>
            <person name="Stingl U."/>
        </authorList>
    </citation>
    <scope>NUCLEOTIDE SEQUENCE [LARGE SCALE GENOMIC DNA]</scope>
    <source>
        <strain evidence="2">SCGC-AAA259J03</strain>
    </source>
</reference>